<sequence length="210" mass="23646">MKKLKFKPKHGFFVALATGMLVVNSCKKEVVPPVAKNMELVLKDKLMGTVPLSGSLTNNDMQIIQELEYLNKKADADHSYNPCHGTARLGNIRFQGTMEHWIIQFAYVMQNGATHKREYYIPESSSNIWNPRGPGYADLVDEGTKEIFEIKSQTIGNYTGFGMSNYAREQAIAEINKYVASAKKFCGGGWKHGENFTRMSFMFCSLIPTL</sequence>
<dbReference type="RefSeq" id="WP_109927752.1">
    <property type="nucleotide sequence ID" value="NZ_QGNY01000001.1"/>
</dbReference>
<dbReference type="EMBL" id="QGNY01000001">
    <property type="protein sequence ID" value="PWS33165.1"/>
    <property type="molecule type" value="Genomic_DNA"/>
</dbReference>
<keyword evidence="2" id="KW-1185">Reference proteome</keyword>
<organism evidence="1 2">
    <name type="scientific">Pedobacter paludis</name>
    <dbReference type="NCBI Taxonomy" id="2203212"/>
    <lineage>
        <taxon>Bacteria</taxon>
        <taxon>Pseudomonadati</taxon>
        <taxon>Bacteroidota</taxon>
        <taxon>Sphingobacteriia</taxon>
        <taxon>Sphingobacteriales</taxon>
        <taxon>Sphingobacteriaceae</taxon>
        <taxon>Pedobacter</taxon>
    </lineage>
</organism>
<dbReference type="AlphaFoldDB" id="A0A317F2V3"/>
<comment type="caution">
    <text evidence="1">The sequence shown here is derived from an EMBL/GenBank/DDBJ whole genome shotgun (WGS) entry which is preliminary data.</text>
</comment>
<gene>
    <name evidence="1" type="ORF">DF947_00570</name>
</gene>
<evidence type="ECO:0000313" key="1">
    <source>
        <dbReference type="EMBL" id="PWS33165.1"/>
    </source>
</evidence>
<name>A0A317F2V3_9SPHI</name>
<reference evidence="2" key="1">
    <citation type="submission" date="2018-05" db="EMBL/GenBank/DDBJ databases">
        <title>Pedobacter paludis sp. nov., isolated from wetland soil.</title>
        <authorList>
            <person name="Zhang Y."/>
        </authorList>
    </citation>
    <scope>NUCLEOTIDE SEQUENCE [LARGE SCALE GENOMIC DNA]</scope>
    <source>
        <strain evidence="2">R-8</strain>
    </source>
</reference>
<protein>
    <submittedName>
        <fullName evidence="1">Uncharacterized protein</fullName>
    </submittedName>
</protein>
<proteinExistence type="predicted"/>
<evidence type="ECO:0000313" key="2">
    <source>
        <dbReference type="Proteomes" id="UP000245391"/>
    </source>
</evidence>
<dbReference type="Proteomes" id="UP000245391">
    <property type="component" value="Unassembled WGS sequence"/>
</dbReference>
<accession>A0A317F2V3</accession>